<dbReference type="Pfam" id="PF01431">
    <property type="entry name" value="Peptidase_M13"/>
    <property type="match status" value="1"/>
</dbReference>
<name>E3MUB0_CAERE</name>
<dbReference type="HOGENOM" id="CLU_042842_0_0_1"/>
<reference evidence="3" key="1">
    <citation type="submission" date="2007-07" db="EMBL/GenBank/DDBJ databases">
        <title>PCAP assembly of the Caenorhabditis remanei genome.</title>
        <authorList>
            <consortium name="The Caenorhabditis remanei Sequencing Consortium"/>
            <person name="Wilson R.K."/>
        </authorList>
    </citation>
    <scope>NUCLEOTIDE SEQUENCE [LARGE SCALE GENOMIC DNA]</scope>
    <source>
        <strain evidence="3">PB4641</strain>
    </source>
</reference>
<gene>
    <name evidence="3" type="ORF">CRE_21856</name>
</gene>
<evidence type="ECO:0000259" key="2">
    <source>
        <dbReference type="Pfam" id="PF01431"/>
    </source>
</evidence>
<dbReference type="EMBL" id="DS268479">
    <property type="protein sequence ID" value="EFP09714.1"/>
    <property type="molecule type" value="Genomic_DNA"/>
</dbReference>
<dbReference type="InterPro" id="IPR024079">
    <property type="entry name" value="MetalloPept_cat_dom_sf"/>
</dbReference>
<dbReference type="SUPFAM" id="SSF55486">
    <property type="entry name" value="Metalloproteases ('zincins'), catalytic domain"/>
    <property type="match status" value="1"/>
</dbReference>
<feature type="chain" id="PRO_5012022697" description="Peptidase M13 C-terminal domain-containing protein" evidence="1">
    <location>
        <begin position="16"/>
        <end position="533"/>
    </location>
</feature>
<keyword evidence="4" id="KW-1185">Reference proteome</keyword>
<dbReference type="OrthoDB" id="5795773at2759"/>
<sequence length="533" mass="61181">MNILLLLAIVHRCIAVEPPQPFDFVEDAIVKYVNHSVDPCDNFYRHVCSFDSPNDIAVAALKEVYNYIEDTQKNSLWNHLDIVNSFKSFESRKKLLSSTEATNDFLIESVKTICEKKDMDSVHALLSGINKLESRLKNETVKKPRSKRKTDKAGCNSLTETFRQVLTEKSKDHVITAWELISNFHEAATSYVNTANSINAHLEVDVRLGIEKTRDMVEEMLKTAETYIEVCCHNVYKKSLYFQKTPWVKKQNVVSQVKNITSQLRIQDNFGKNFQIVTDLLFTYEKVFLNCKSKFSVGENSDLLCYILVASSSILTKGKGHFTTENNAYNDHPSVSFGYPYYYASQYGIEQATKLGYTGVAVGHEIGHTFFDEHDKLQYLPYFSKEVEDCVQNQYNATCMEFKEHSCATTNDFLDENGADIFGLHLAYEHLKSYYGERLRTKIDRLKMTYEQLFFYAHAIDFCSGTLSFVDKKKNGKYEEHSANNVRVNVIVQHPEFKKAFNCSADSRMMKSATKQCYIYGSKAPKTLKKINN</sequence>
<dbReference type="eggNOG" id="KOG3624">
    <property type="taxonomic scope" value="Eukaryota"/>
</dbReference>
<protein>
    <recommendedName>
        <fullName evidence="2">Peptidase M13 C-terminal domain-containing protein</fullName>
    </recommendedName>
</protein>
<evidence type="ECO:0000313" key="3">
    <source>
        <dbReference type="EMBL" id="EFP09714.1"/>
    </source>
</evidence>
<dbReference type="GO" id="GO:0004222">
    <property type="term" value="F:metalloendopeptidase activity"/>
    <property type="evidence" value="ECO:0007669"/>
    <property type="project" value="InterPro"/>
</dbReference>
<dbReference type="Gene3D" id="3.40.390.10">
    <property type="entry name" value="Collagenase (Catalytic Domain)"/>
    <property type="match status" value="1"/>
</dbReference>
<dbReference type="Proteomes" id="UP000008281">
    <property type="component" value="Unassembled WGS sequence"/>
</dbReference>
<dbReference type="FunCoup" id="E3MUB0">
    <property type="interactions" value="467"/>
</dbReference>
<evidence type="ECO:0000313" key="4">
    <source>
        <dbReference type="Proteomes" id="UP000008281"/>
    </source>
</evidence>
<proteinExistence type="predicted"/>
<dbReference type="InParanoid" id="E3MUB0"/>
<dbReference type="GO" id="GO:0016485">
    <property type="term" value="P:protein processing"/>
    <property type="evidence" value="ECO:0007669"/>
    <property type="project" value="TreeGrafter"/>
</dbReference>
<evidence type="ECO:0000256" key="1">
    <source>
        <dbReference type="SAM" id="SignalP"/>
    </source>
</evidence>
<dbReference type="InterPro" id="IPR018497">
    <property type="entry name" value="Peptidase_M13_C"/>
</dbReference>
<keyword evidence="1" id="KW-0732">Signal</keyword>
<dbReference type="PANTHER" id="PTHR11733">
    <property type="entry name" value="ZINC METALLOPROTEASE FAMILY M13 NEPRILYSIN-RELATED"/>
    <property type="match status" value="1"/>
</dbReference>
<dbReference type="PROSITE" id="PS51885">
    <property type="entry name" value="NEPRILYSIN"/>
    <property type="match status" value="1"/>
</dbReference>
<feature type="signal peptide" evidence="1">
    <location>
        <begin position="1"/>
        <end position="15"/>
    </location>
</feature>
<feature type="domain" description="Peptidase M13 C-terminal" evidence="2">
    <location>
        <begin position="333"/>
        <end position="517"/>
    </location>
</feature>
<dbReference type="OMA" id="EEHSANN"/>
<dbReference type="InterPro" id="IPR000718">
    <property type="entry name" value="Peptidase_M13"/>
</dbReference>
<dbReference type="GO" id="GO:0005886">
    <property type="term" value="C:plasma membrane"/>
    <property type="evidence" value="ECO:0007669"/>
    <property type="project" value="TreeGrafter"/>
</dbReference>
<organism evidence="4">
    <name type="scientific">Caenorhabditis remanei</name>
    <name type="common">Caenorhabditis vulgaris</name>
    <dbReference type="NCBI Taxonomy" id="31234"/>
    <lineage>
        <taxon>Eukaryota</taxon>
        <taxon>Metazoa</taxon>
        <taxon>Ecdysozoa</taxon>
        <taxon>Nematoda</taxon>
        <taxon>Chromadorea</taxon>
        <taxon>Rhabditida</taxon>
        <taxon>Rhabditina</taxon>
        <taxon>Rhabditomorpha</taxon>
        <taxon>Rhabditoidea</taxon>
        <taxon>Rhabditidae</taxon>
        <taxon>Peloderinae</taxon>
        <taxon>Caenorhabditis</taxon>
    </lineage>
</organism>
<dbReference type="AlphaFoldDB" id="E3MUB0"/>
<accession>E3MUB0</accession>
<dbReference type="PANTHER" id="PTHR11733:SF208">
    <property type="entry name" value="PEPTIDASE M13 C-TERMINAL DOMAIN-CONTAINING PROTEIN"/>
    <property type="match status" value="1"/>
</dbReference>